<dbReference type="AlphaFoldDB" id="A0A2P6RUK2"/>
<dbReference type="Gramene" id="PRQ50093">
    <property type="protein sequence ID" value="PRQ50093"/>
    <property type="gene ID" value="RchiOBHm_Chr2g0129281"/>
</dbReference>
<protein>
    <submittedName>
        <fullName evidence="1">Uncharacterized protein</fullName>
    </submittedName>
</protein>
<proteinExistence type="predicted"/>
<sequence length="50" mass="5466">MNYTKLPIMSSSFSKIYVEPEKVGFAYPFSASSICRQKQIAAAAPLLPSP</sequence>
<comment type="caution">
    <text evidence="1">The sequence shown here is derived from an EMBL/GenBank/DDBJ whole genome shotgun (WGS) entry which is preliminary data.</text>
</comment>
<keyword evidence="2" id="KW-1185">Reference proteome</keyword>
<name>A0A2P6RUK2_ROSCH</name>
<dbReference type="EMBL" id="PDCK01000040">
    <property type="protein sequence ID" value="PRQ50093.1"/>
    <property type="molecule type" value="Genomic_DNA"/>
</dbReference>
<gene>
    <name evidence="1" type="ORF">RchiOBHm_Chr2g0129281</name>
</gene>
<evidence type="ECO:0000313" key="1">
    <source>
        <dbReference type="EMBL" id="PRQ50093.1"/>
    </source>
</evidence>
<organism evidence="1 2">
    <name type="scientific">Rosa chinensis</name>
    <name type="common">China rose</name>
    <dbReference type="NCBI Taxonomy" id="74649"/>
    <lineage>
        <taxon>Eukaryota</taxon>
        <taxon>Viridiplantae</taxon>
        <taxon>Streptophyta</taxon>
        <taxon>Embryophyta</taxon>
        <taxon>Tracheophyta</taxon>
        <taxon>Spermatophyta</taxon>
        <taxon>Magnoliopsida</taxon>
        <taxon>eudicotyledons</taxon>
        <taxon>Gunneridae</taxon>
        <taxon>Pentapetalae</taxon>
        <taxon>rosids</taxon>
        <taxon>fabids</taxon>
        <taxon>Rosales</taxon>
        <taxon>Rosaceae</taxon>
        <taxon>Rosoideae</taxon>
        <taxon>Rosoideae incertae sedis</taxon>
        <taxon>Rosa</taxon>
    </lineage>
</organism>
<reference evidence="1 2" key="1">
    <citation type="journal article" date="2018" name="Nat. Genet.">
        <title>The Rosa genome provides new insights in the design of modern roses.</title>
        <authorList>
            <person name="Bendahmane M."/>
        </authorList>
    </citation>
    <scope>NUCLEOTIDE SEQUENCE [LARGE SCALE GENOMIC DNA]</scope>
    <source>
        <strain evidence="2">cv. Old Blush</strain>
    </source>
</reference>
<dbReference type="Proteomes" id="UP000238479">
    <property type="component" value="Chromosome 2"/>
</dbReference>
<accession>A0A2P6RUK2</accession>
<evidence type="ECO:0000313" key="2">
    <source>
        <dbReference type="Proteomes" id="UP000238479"/>
    </source>
</evidence>